<evidence type="ECO:0000256" key="5">
    <source>
        <dbReference type="ARBA" id="ARBA00022764"/>
    </source>
</evidence>
<evidence type="ECO:0000256" key="4">
    <source>
        <dbReference type="ARBA" id="ARBA00022729"/>
    </source>
</evidence>
<keyword evidence="3" id="KW-0813">Transport</keyword>
<dbReference type="PANTHER" id="PTHR30085">
    <property type="entry name" value="AMINO ACID ABC TRANSPORTER PERMEASE"/>
    <property type="match status" value="1"/>
</dbReference>
<name>A0A892ZLG5_9NEIS</name>
<dbReference type="EMBL" id="CP069798">
    <property type="protein sequence ID" value="QRQ83238.1"/>
    <property type="molecule type" value="Genomic_DNA"/>
</dbReference>
<dbReference type="InterPro" id="IPR051455">
    <property type="entry name" value="Bact_solute-bind_prot3"/>
</dbReference>
<comment type="subcellular location">
    <subcellularLocation>
        <location evidence="1">Periplasm</location>
    </subcellularLocation>
</comment>
<evidence type="ECO:0000256" key="2">
    <source>
        <dbReference type="ARBA" id="ARBA00010333"/>
    </source>
</evidence>
<dbReference type="CDD" id="cd13688">
    <property type="entry name" value="PBP2_GltI_DEBP"/>
    <property type="match status" value="1"/>
</dbReference>
<feature type="chain" id="PRO_5034646827" evidence="7">
    <location>
        <begin position="25"/>
        <end position="320"/>
    </location>
</feature>
<proteinExistence type="inferred from homology"/>
<dbReference type="InterPro" id="IPR001638">
    <property type="entry name" value="Solute-binding_3/MltF_N"/>
</dbReference>
<dbReference type="GO" id="GO:0005576">
    <property type="term" value="C:extracellular region"/>
    <property type="evidence" value="ECO:0007669"/>
    <property type="project" value="TreeGrafter"/>
</dbReference>
<keyword evidence="6" id="KW-0029">Amino-acid transport</keyword>
<evidence type="ECO:0000256" key="7">
    <source>
        <dbReference type="SAM" id="SignalP"/>
    </source>
</evidence>
<evidence type="ECO:0000313" key="9">
    <source>
        <dbReference type="EMBL" id="QRQ83238.1"/>
    </source>
</evidence>
<dbReference type="NCBIfam" id="NF008063">
    <property type="entry name" value="PRK10797.1"/>
    <property type="match status" value="1"/>
</dbReference>
<evidence type="ECO:0000256" key="3">
    <source>
        <dbReference type="ARBA" id="ARBA00022448"/>
    </source>
</evidence>
<protein>
    <submittedName>
        <fullName evidence="9">Glutamate/aspartate ABC transporter substrate-binding protein</fullName>
    </submittedName>
</protein>
<feature type="domain" description="Solute-binding protein family 3/N-terminal" evidence="8">
    <location>
        <begin position="58"/>
        <end position="291"/>
    </location>
</feature>
<dbReference type="KEGG" id="ptes:JQU52_02130"/>
<organism evidence="9 10">
    <name type="scientific">Paralysiella testudinis</name>
    <dbReference type="NCBI Taxonomy" id="2809020"/>
    <lineage>
        <taxon>Bacteria</taxon>
        <taxon>Pseudomonadati</taxon>
        <taxon>Pseudomonadota</taxon>
        <taxon>Betaproteobacteria</taxon>
        <taxon>Neisseriales</taxon>
        <taxon>Neisseriaceae</taxon>
        <taxon>Paralysiella</taxon>
    </lineage>
</organism>
<reference evidence="9" key="1">
    <citation type="submission" date="2021-02" db="EMBL/GenBank/DDBJ databases">
        <title>Neisseriaceae sp. 26B isolated from the cloaca of a Common Toad-headed Turtle (Mesoclemmys nasuta).</title>
        <authorList>
            <person name="Spergser J."/>
            <person name="Busse H.-J."/>
        </authorList>
    </citation>
    <scope>NUCLEOTIDE SEQUENCE</scope>
    <source>
        <strain evidence="9">26B</strain>
    </source>
</reference>
<keyword evidence="10" id="KW-1185">Reference proteome</keyword>
<sequence>MQTMKRNTLAVAAVAALMGLSACGGGEKAAAPAAGSDASAPAASAGMSTLDKIKQSGTIVLGYRDSSIPFSYIADQPGQPVGYAHDLQLRVVEAVKKELNMPDLKVRYNLVTSQNRIPLVSNGTVDLECGSTTNNPERQKQVDFSNAFFEIGTRLLTAKDSGIKDFPDLKGKTVVTTAGTTSERLLREYNEKDKLGMNIISAKDHGEGALMLINGRAQAFMMDDILLAGERAKSADPEKWEIVGKPMSFERYGCMVRKGDAGFKKLVDDTLAATYKSGDVNGMYKTWFESPIPPKNMNLNFPMSEQVKAIITNPTDQAAP</sequence>
<keyword evidence="5" id="KW-0574">Periplasm</keyword>
<dbReference type="AlphaFoldDB" id="A0A892ZLG5"/>
<comment type="similarity">
    <text evidence="2">Belongs to the bacterial solute-binding protein 3 family.</text>
</comment>
<dbReference type="SUPFAM" id="SSF53850">
    <property type="entry name" value="Periplasmic binding protein-like II"/>
    <property type="match status" value="1"/>
</dbReference>
<evidence type="ECO:0000313" key="10">
    <source>
        <dbReference type="Proteomes" id="UP000653156"/>
    </source>
</evidence>
<dbReference type="Proteomes" id="UP000653156">
    <property type="component" value="Chromosome"/>
</dbReference>
<evidence type="ECO:0000256" key="6">
    <source>
        <dbReference type="ARBA" id="ARBA00022970"/>
    </source>
</evidence>
<dbReference type="RefSeq" id="WP_230340505.1">
    <property type="nucleotide sequence ID" value="NZ_CP069798.1"/>
</dbReference>
<gene>
    <name evidence="9" type="ORF">JQU52_02130</name>
</gene>
<dbReference type="PANTHER" id="PTHR30085:SF2">
    <property type="entry name" value="GLUTAMATE_ASPARTATE IMPORT SOLUTE-BINDING PROTEIN"/>
    <property type="match status" value="1"/>
</dbReference>
<evidence type="ECO:0000259" key="8">
    <source>
        <dbReference type="SMART" id="SM00062"/>
    </source>
</evidence>
<dbReference type="GO" id="GO:0006865">
    <property type="term" value="P:amino acid transport"/>
    <property type="evidence" value="ECO:0007669"/>
    <property type="project" value="UniProtKB-KW"/>
</dbReference>
<dbReference type="FunFam" id="3.40.190.10:FF:000052">
    <property type="entry name" value="Amino acid ABC transporter substrate-binding protein"/>
    <property type="match status" value="1"/>
</dbReference>
<keyword evidence="4 7" id="KW-0732">Signal</keyword>
<dbReference type="SMART" id="SM00062">
    <property type="entry name" value="PBPb"/>
    <property type="match status" value="1"/>
</dbReference>
<feature type="signal peptide" evidence="7">
    <location>
        <begin position="1"/>
        <end position="24"/>
    </location>
</feature>
<dbReference type="Pfam" id="PF00497">
    <property type="entry name" value="SBP_bac_3"/>
    <property type="match status" value="1"/>
</dbReference>
<dbReference type="Gene3D" id="3.40.190.10">
    <property type="entry name" value="Periplasmic binding protein-like II"/>
    <property type="match status" value="2"/>
</dbReference>
<dbReference type="GO" id="GO:0030288">
    <property type="term" value="C:outer membrane-bounded periplasmic space"/>
    <property type="evidence" value="ECO:0007669"/>
    <property type="project" value="TreeGrafter"/>
</dbReference>
<evidence type="ECO:0000256" key="1">
    <source>
        <dbReference type="ARBA" id="ARBA00004418"/>
    </source>
</evidence>
<dbReference type="PROSITE" id="PS51257">
    <property type="entry name" value="PROKAR_LIPOPROTEIN"/>
    <property type="match status" value="1"/>
</dbReference>
<accession>A0A892ZLG5</accession>